<dbReference type="STRING" id="70415.A0A5S6QIQ0"/>
<accession>A0A5S6QIQ0</accession>
<sequence>MAPSVRFVLAYILSLNLLATAVRSGQPLGAIFSTFAGVKGDAYLIDNGKVIITNFCFDGDPKCTTFLAGSHGSDGSIIVPYQVQSDRRLSRNTQRRKRYLVPKIPALDPNCHVLNWALEDTKPPKKTAPADQGFQVVNQSVHRFGENDIIHTIKAVPEQLYDNHSKSVNLGLSYDKHITVLESGKETPRENLSGNAHVNFREPPGLQSTGNPRYVTVFGSSATPNGRKEHKHNGDIPVPHKELSFVNPQQSSAQKVSGSRERLSSKIPLGQDNEQYTLSRMKQATVIVQLSRRAQDWLSIYDHCQEITVAKINISARGVPQGGSMLQHHKSPLRRITDPSVGVGNVIRLSCKTILLTDFTYVPQPGARAFFFGSTDAQPKFKLDVIDSKTSDPSAAVGRHQSEDILLELPPGTNVAGVEWIHLYDPRAAATLASFQVPSDDKLPCLT</sequence>
<dbReference type="AlphaFoldDB" id="A0A5S6QIQ0"/>
<keyword evidence="2" id="KW-0732">Signal</keyword>
<organism evidence="4 5">
    <name type="scientific">Trichuris muris</name>
    <name type="common">Mouse whipworm</name>
    <dbReference type="NCBI Taxonomy" id="70415"/>
    <lineage>
        <taxon>Eukaryota</taxon>
        <taxon>Metazoa</taxon>
        <taxon>Ecdysozoa</taxon>
        <taxon>Nematoda</taxon>
        <taxon>Enoplea</taxon>
        <taxon>Dorylaimia</taxon>
        <taxon>Trichinellida</taxon>
        <taxon>Trichuridae</taxon>
        <taxon>Trichuris</taxon>
    </lineage>
</organism>
<reference evidence="5" key="1">
    <citation type="submission" date="2019-12" db="UniProtKB">
        <authorList>
            <consortium name="WormBaseParasite"/>
        </authorList>
    </citation>
    <scope>IDENTIFICATION</scope>
</reference>
<dbReference type="Proteomes" id="UP000046395">
    <property type="component" value="Unassembled WGS sequence"/>
</dbReference>
<feature type="signal peptide" evidence="2">
    <location>
        <begin position="1"/>
        <end position="24"/>
    </location>
</feature>
<keyword evidence="4" id="KW-1185">Reference proteome</keyword>
<protein>
    <submittedName>
        <fullName evidence="5">DM13 domain-containing protein</fullName>
    </submittedName>
</protein>
<dbReference type="PROSITE" id="PS51549">
    <property type="entry name" value="DM13"/>
    <property type="match status" value="1"/>
</dbReference>
<evidence type="ECO:0000259" key="3">
    <source>
        <dbReference type="PROSITE" id="PS51549"/>
    </source>
</evidence>
<evidence type="ECO:0000256" key="2">
    <source>
        <dbReference type="SAM" id="SignalP"/>
    </source>
</evidence>
<evidence type="ECO:0000313" key="4">
    <source>
        <dbReference type="Proteomes" id="UP000046395"/>
    </source>
</evidence>
<feature type="chain" id="PRO_5024453337" evidence="2">
    <location>
        <begin position="25"/>
        <end position="447"/>
    </location>
</feature>
<dbReference type="InterPro" id="IPR019545">
    <property type="entry name" value="DM13_domain"/>
</dbReference>
<dbReference type="WBParaSite" id="TMUE_2000007039.1">
    <property type="protein sequence ID" value="TMUE_2000007039.1"/>
    <property type="gene ID" value="WBGene00290695"/>
</dbReference>
<proteinExistence type="predicted"/>
<evidence type="ECO:0000256" key="1">
    <source>
        <dbReference type="SAM" id="MobiDB-lite"/>
    </source>
</evidence>
<evidence type="ECO:0000313" key="5">
    <source>
        <dbReference type="WBParaSite" id="TMUE_2000007039.1"/>
    </source>
</evidence>
<feature type="domain" description="DM13" evidence="3">
    <location>
        <begin position="322"/>
        <end position="438"/>
    </location>
</feature>
<feature type="region of interest" description="Disordered" evidence="1">
    <location>
        <begin position="186"/>
        <end position="212"/>
    </location>
</feature>
<name>A0A5S6QIQ0_TRIMR</name>